<dbReference type="InterPro" id="IPR010998">
    <property type="entry name" value="Integrase_recombinase_N"/>
</dbReference>
<dbReference type="InterPro" id="IPR002104">
    <property type="entry name" value="Integrase_catalytic"/>
</dbReference>
<dbReference type="InterPro" id="IPR050808">
    <property type="entry name" value="Phage_Integrase"/>
</dbReference>
<dbReference type="AlphaFoldDB" id="A0A6I3MG39"/>
<evidence type="ECO:0000313" key="7">
    <source>
        <dbReference type="Proteomes" id="UP000433071"/>
    </source>
</evidence>
<evidence type="ECO:0000259" key="5">
    <source>
        <dbReference type="PROSITE" id="PS51898"/>
    </source>
</evidence>
<dbReference type="Pfam" id="PF00589">
    <property type="entry name" value="Phage_integrase"/>
    <property type="match status" value="1"/>
</dbReference>
<keyword evidence="4" id="KW-0233">DNA recombination</keyword>
<dbReference type="EMBL" id="WMLB01000044">
    <property type="protein sequence ID" value="MTH70336.1"/>
    <property type="molecule type" value="Genomic_DNA"/>
</dbReference>
<dbReference type="Gene3D" id="1.10.150.130">
    <property type="match status" value="1"/>
</dbReference>
<evidence type="ECO:0000256" key="2">
    <source>
        <dbReference type="ARBA" id="ARBA00022908"/>
    </source>
</evidence>
<dbReference type="InterPro" id="IPR013762">
    <property type="entry name" value="Integrase-like_cat_sf"/>
</dbReference>
<evidence type="ECO:0000256" key="1">
    <source>
        <dbReference type="ARBA" id="ARBA00008857"/>
    </source>
</evidence>
<dbReference type="PANTHER" id="PTHR30629:SF2">
    <property type="entry name" value="PROPHAGE INTEGRASE INTS-RELATED"/>
    <property type="match status" value="1"/>
</dbReference>
<dbReference type="Proteomes" id="UP000433071">
    <property type="component" value="Unassembled WGS sequence"/>
</dbReference>
<dbReference type="Gene3D" id="1.10.443.10">
    <property type="entry name" value="Intergrase catalytic core"/>
    <property type="match status" value="1"/>
</dbReference>
<dbReference type="OrthoDB" id="4326943at2"/>
<dbReference type="InterPro" id="IPR011010">
    <property type="entry name" value="DNA_brk_join_enz"/>
</dbReference>
<sequence length="415" mass="46296">MARRKLEPGSHGEISFQELPAGRVQGTIRFRRLDGTHGRLRTRASSKAQARRTLLELVREEYEAVPVVPGGLTRDSPFIDLAREYMEHVAFTGEQRDTTRHENLRLIEKKLSPLMGALTLREIKATTVLRVYKEIHADTPRQADTCKALISQICSYAVMNDLMLANPAREVKSVKRRPKPIYAPDAMQLSEFRSIIRDFQEREDRLGPRPSDLLGDVVDLILATGARVSEAVGLKWQFVDLDTTPPQVTIAGKIVDSKGQAKRYEDYLKSEAGWRVVTIPVELVPMLRRRRLAGGGNEFVFHTRTGAPNGTQDVHRALRRVREWAGLDQELVPHALRKSAVTAVADALGIEGAAQFAGHKRSRVTEQYYAKRAVLAPDTSTVLGALQQSRQQDGAVLDMTAGRDGDERGARAAER</sequence>
<dbReference type="Pfam" id="PF22022">
    <property type="entry name" value="Phage_int_M"/>
    <property type="match status" value="1"/>
</dbReference>
<dbReference type="RefSeq" id="WP_155053357.1">
    <property type="nucleotide sequence ID" value="NZ_BAAAIB010000008.1"/>
</dbReference>
<reference evidence="6 7" key="1">
    <citation type="submission" date="2019-11" db="EMBL/GenBank/DDBJ databases">
        <title>Agromyces kandeliae sp. nov., isolated from mangrove soil.</title>
        <authorList>
            <person name="Wang R."/>
        </authorList>
    </citation>
    <scope>NUCLEOTIDE SEQUENCE [LARGE SCALE GENOMIC DNA]</scope>
    <source>
        <strain evidence="6 7">JCM 11433</strain>
    </source>
</reference>
<name>A0A6I3MG39_9MICO</name>
<organism evidence="6 7">
    <name type="scientific">Agromyces bracchium</name>
    <dbReference type="NCBI Taxonomy" id="88376"/>
    <lineage>
        <taxon>Bacteria</taxon>
        <taxon>Bacillati</taxon>
        <taxon>Actinomycetota</taxon>
        <taxon>Actinomycetes</taxon>
        <taxon>Micrococcales</taxon>
        <taxon>Microbacteriaceae</taxon>
        <taxon>Agromyces</taxon>
    </lineage>
</organism>
<comment type="similarity">
    <text evidence="1">Belongs to the 'phage' integrase family.</text>
</comment>
<evidence type="ECO:0000256" key="4">
    <source>
        <dbReference type="ARBA" id="ARBA00023172"/>
    </source>
</evidence>
<dbReference type="PANTHER" id="PTHR30629">
    <property type="entry name" value="PROPHAGE INTEGRASE"/>
    <property type="match status" value="1"/>
</dbReference>
<gene>
    <name evidence="6" type="ORF">GJ743_18390</name>
</gene>
<evidence type="ECO:0000313" key="6">
    <source>
        <dbReference type="EMBL" id="MTH70336.1"/>
    </source>
</evidence>
<dbReference type="SUPFAM" id="SSF56349">
    <property type="entry name" value="DNA breaking-rejoining enzymes"/>
    <property type="match status" value="1"/>
</dbReference>
<keyword evidence="2" id="KW-0229">DNA integration</keyword>
<comment type="caution">
    <text evidence="6">The sequence shown here is derived from an EMBL/GenBank/DDBJ whole genome shotgun (WGS) entry which is preliminary data.</text>
</comment>
<accession>A0A6I3MG39</accession>
<dbReference type="InterPro" id="IPR053876">
    <property type="entry name" value="Phage_int_M"/>
</dbReference>
<proteinExistence type="inferred from homology"/>
<dbReference type="PROSITE" id="PS51898">
    <property type="entry name" value="TYR_RECOMBINASE"/>
    <property type="match status" value="1"/>
</dbReference>
<protein>
    <submittedName>
        <fullName evidence="6">Tyrosine-type recombinase/integrase</fullName>
    </submittedName>
</protein>
<keyword evidence="3" id="KW-0238">DNA-binding</keyword>
<feature type="domain" description="Tyr recombinase" evidence="5">
    <location>
        <begin position="176"/>
        <end position="383"/>
    </location>
</feature>
<dbReference type="GO" id="GO:0015074">
    <property type="term" value="P:DNA integration"/>
    <property type="evidence" value="ECO:0007669"/>
    <property type="project" value="UniProtKB-KW"/>
</dbReference>
<keyword evidence="7" id="KW-1185">Reference proteome</keyword>
<dbReference type="GO" id="GO:0006310">
    <property type="term" value="P:DNA recombination"/>
    <property type="evidence" value="ECO:0007669"/>
    <property type="project" value="UniProtKB-KW"/>
</dbReference>
<dbReference type="GO" id="GO:0003677">
    <property type="term" value="F:DNA binding"/>
    <property type="evidence" value="ECO:0007669"/>
    <property type="project" value="UniProtKB-KW"/>
</dbReference>
<evidence type="ECO:0000256" key="3">
    <source>
        <dbReference type="ARBA" id="ARBA00023125"/>
    </source>
</evidence>